<feature type="compositionally biased region" description="Polar residues" evidence="1">
    <location>
        <begin position="430"/>
        <end position="444"/>
    </location>
</feature>
<dbReference type="Pfam" id="PF18293">
    <property type="entry name" value="Caprin-1_dimer"/>
    <property type="match status" value="1"/>
</dbReference>
<feature type="region of interest" description="Disordered" evidence="1">
    <location>
        <begin position="370"/>
        <end position="406"/>
    </location>
</feature>
<feature type="region of interest" description="Disordered" evidence="1">
    <location>
        <begin position="418"/>
        <end position="493"/>
    </location>
</feature>
<feature type="compositionally biased region" description="Polar residues" evidence="1">
    <location>
        <begin position="483"/>
        <end position="493"/>
    </location>
</feature>
<proteinExistence type="predicted"/>
<sequence>MMKVDPDGILASLIKSPILVNPFSSIENQLVKKVAYMQSRVEKLQQYNEMANAGAELSPTQNEARTKLDEVLKHQKYIKHLTDIIRGDRQQFEKSVKAADILLTHKLDSFRSATISETNVYGEIITRLLHPSTKEAFLSGTNGAVKITSDEVDALSRLKEAFCPSFSHCASLNDFEKIAADAATIVSHIFSEAPYVVDTETGLSGKEIFALLNSIKNCDFFSGGCDALVNGTSGSGTEAPSTDSPSAISSDLVDDNTNEESLCPLVSECNNTEETKSADHTDLEVSKSMVNSVVSEDVVSKQVVSSSSSKSDEKVNDENLSTANESDLTNGGAAQSPDMQSVAVKEMNDDMQSVAVKEMNDDMQSVAVKEMNEQSHETKKRGPISYYNSERRYNPRQFTQPWDPRNRDRIYRRRDYHNAPENGEQWANGRANSVDLNLDSGDNQKNQHDRRFYKNQGEPSHNDGKPVSREQLPPKDRKENDNRAYNSRQNVVRANTRVSAPYYYQPGFSRRPAPTTIGFIFADR</sequence>
<dbReference type="Proteomes" id="UP001196413">
    <property type="component" value="Unassembled WGS sequence"/>
</dbReference>
<keyword evidence="4" id="KW-1185">Reference proteome</keyword>
<evidence type="ECO:0000313" key="3">
    <source>
        <dbReference type="EMBL" id="KAJ1352056.1"/>
    </source>
</evidence>
<dbReference type="InterPro" id="IPR041637">
    <property type="entry name" value="Caprin-1_dimer"/>
</dbReference>
<organism evidence="3 4">
    <name type="scientific">Parelaphostrongylus tenuis</name>
    <name type="common">Meningeal worm</name>
    <dbReference type="NCBI Taxonomy" id="148309"/>
    <lineage>
        <taxon>Eukaryota</taxon>
        <taxon>Metazoa</taxon>
        <taxon>Ecdysozoa</taxon>
        <taxon>Nematoda</taxon>
        <taxon>Chromadorea</taxon>
        <taxon>Rhabditida</taxon>
        <taxon>Rhabditina</taxon>
        <taxon>Rhabditomorpha</taxon>
        <taxon>Strongyloidea</taxon>
        <taxon>Metastrongylidae</taxon>
        <taxon>Parelaphostrongylus</taxon>
    </lineage>
</organism>
<gene>
    <name evidence="3" type="ORF">KIN20_008245</name>
</gene>
<feature type="compositionally biased region" description="Polar residues" evidence="1">
    <location>
        <begin position="233"/>
        <end position="249"/>
    </location>
</feature>
<feature type="region of interest" description="Disordered" evidence="1">
    <location>
        <begin position="233"/>
        <end position="254"/>
    </location>
</feature>
<feature type="compositionally biased region" description="Polar residues" evidence="1">
    <location>
        <begin position="319"/>
        <end position="339"/>
    </location>
</feature>
<name>A0AAD5MMK1_PARTN</name>
<comment type="caution">
    <text evidence="3">The sequence shown here is derived from an EMBL/GenBank/DDBJ whole genome shotgun (WGS) entry which is preliminary data.</text>
</comment>
<reference evidence="3" key="1">
    <citation type="submission" date="2021-06" db="EMBL/GenBank/DDBJ databases">
        <title>Parelaphostrongylus tenuis whole genome reference sequence.</title>
        <authorList>
            <person name="Garwood T.J."/>
            <person name="Larsen P.A."/>
            <person name="Fountain-Jones N.M."/>
            <person name="Garbe J.R."/>
            <person name="Macchietto M.G."/>
            <person name="Kania S.A."/>
            <person name="Gerhold R.W."/>
            <person name="Richards J.E."/>
            <person name="Wolf T.M."/>
        </authorList>
    </citation>
    <scope>NUCLEOTIDE SEQUENCE</scope>
    <source>
        <strain evidence="3">MNPRO001-30</strain>
        <tissue evidence="3">Meninges</tissue>
    </source>
</reference>
<dbReference type="EMBL" id="JAHQIW010001298">
    <property type="protein sequence ID" value="KAJ1352056.1"/>
    <property type="molecule type" value="Genomic_DNA"/>
</dbReference>
<accession>A0AAD5MMK1</accession>
<evidence type="ECO:0000256" key="1">
    <source>
        <dbReference type="SAM" id="MobiDB-lite"/>
    </source>
</evidence>
<dbReference type="AlphaFoldDB" id="A0AAD5MMK1"/>
<evidence type="ECO:0000313" key="4">
    <source>
        <dbReference type="Proteomes" id="UP001196413"/>
    </source>
</evidence>
<evidence type="ECO:0000259" key="2">
    <source>
        <dbReference type="Pfam" id="PF18293"/>
    </source>
</evidence>
<feature type="compositionally biased region" description="Basic and acidic residues" evidence="1">
    <location>
        <begin position="460"/>
        <end position="482"/>
    </location>
</feature>
<feature type="domain" description="Caprin-1 dimerization" evidence="2">
    <location>
        <begin position="123"/>
        <end position="221"/>
    </location>
</feature>
<feature type="region of interest" description="Disordered" evidence="1">
    <location>
        <begin position="303"/>
        <end position="339"/>
    </location>
</feature>
<protein>
    <recommendedName>
        <fullName evidence="2">Caprin-1 dimerization domain-containing protein</fullName>
    </recommendedName>
</protein>